<proteinExistence type="inferred from homology"/>
<dbReference type="Pfam" id="PF21948">
    <property type="entry name" value="LplA-B_cat"/>
    <property type="match status" value="1"/>
</dbReference>
<dbReference type="InterPro" id="IPR004562">
    <property type="entry name" value="LipoylTrfase_LipoateP_Ligase"/>
</dbReference>
<protein>
    <recommendedName>
        <fullName evidence="3">BPL/LPL catalytic domain-containing protein</fullName>
    </recommendedName>
</protein>
<organism evidence="4 5">
    <name type="scientific">Bursaphelenchus okinawaensis</name>
    <dbReference type="NCBI Taxonomy" id="465554"/>
    <lineage>
        <taxon>Eukaryota</taxon>
        <taxon>Metazoa</taxon>
        <taxon>Ecdysozoa</taxon>
        <taxon>Nematoda</taxon>
        <taxon>Chromadorea</taxon>
        <taxon>Rhabditida</taxon>
        <taxon>Tylenchina</taxon>
        <taxon>Tylenchomorpha</taxon>
        <taxon>Aphelenchoidea</taxon>
        <taxon>Aphelenchoididae</taxon>
        <taxon>Bursaphelenchus</taxon>
    </lineage>
</organism>
<evidence type="ECO:0000313" key="5">
    <source>
        <dbReference type="Proteomes" id="UP000614601"/>
    </source>
</evidence>
<dbReference type="EMBL" id="CAJFDH010000006">
    <property type="protein sequence ID" value="CAD5229457.1"/>
    <property type="molecule type" value="Genomic_DNA"/>
</dbReference>
<feature type="domain" description="BPL/LPL catalytic" evidence="3">
    <location>
        <begin position="36"/>
        <end position="223"/>
    </location>
</feature>
<evidence type="ECO:0000313" key="4">
    <source>
        <dbReference type="EMBL" id="CAD5229457.1"/>
    </source>
</evidence>
<comment type="pathway">
    <text evidence="1">Protein modification; protein lipoylation via exogenous pathway; protein N(6)-(lipoyl)lysine from lipoate: step 2/2.</text>
</comment>
<dbReference type="PANTHER" id="PTHR12561:SF3">
    <property type="entry name" value="LIPOYLTRANSFERASE 1, MITOCHONDRIAL"/>
    <property type="match status" value="1"/>
</dbReference>
<dbReference type="GO" id="GO:0017118">
    <property type="term" value="F:lipoyltransferase activity"/>
    <property type="evidence" value="ECO:0007669"/>
    <property type="project" value="TreeGrafter"/>
</dbReference>
<dbReference type="UniPathway" id="UPA00537">
    <property type="reaction ID" value="UER00595"/>
</dbReference>
<dbReference type="PANTHER" id="PTHR12561">
    <property type="entry name" value="LIPOATE-PROTEIN LIGASE"/>
    <property type="match status" value="1"/>
</dbReference>
<dbReference type="OrthoDB" id="201621at2759"/>
<dbReference type="AlphaFoldDB" id="A0A811LMF6"/>
<dbReference type="Proteomes" id="UP000783686">
    <property type="component" value="Unassembled WGS sequence"/>
</dbReference>
<dbReference type="InterPro" id="IPR004143">
    <property type="entry name" value="BPL_LPL_catalytic"/>
</dbReference>
<dbReference type="GO" id="GO:0009249">
    <property type="term" value="P:protein lipoylation"/>
    <property type="evidence" value="ECO:0007669"/>
    <property type="project" value="InterPro"/>
</dbReference>
<reference evidence="4" key="1">
    <citation type="submission" date="2020-09" db="EMBL/GenBank/DDBJ databases">
        <authorList>
            <person name="Kikuchi T."/>
        </authorList>
    </citation>
    <scope>NUCLEOTIDE SEQUENCE</scope>
    <source>
        <strain evidence="4">SH1</strain>
    </source>
</reference>
<keyword evidence="5" id="KW-1185">Reference proteome</keyword>
<dbReference type="SUPFAM" id="SSF55681">
    <property type="entry name" value="Class II aaRS and biotin synthetases"/>
    <property type="match status" value="1"/>
</dbReference>
<sequence>MITSRARLGTIYLSKSTCLYKNLALEEWLFRNHDLEQSEESVLLWSNTPSVVIGRYQNPWLESNLSFCDTRKINVVRRFSGGGAVFHDLGNLNISVLTSHKRHNRPRNLALIAEQLNTLLGISIGLNTRDDLLLPGDRKISGTAARIAKGRAYHHLTLLVDTDLAALSLSLRSPLQGLIQTNATRSVRAKAVGQLKQDVPGITTKEIKDIVIAGFGKQNVETQIIEIEENEVIDEEKRPGITTKYDELRTSEWLVEKTPKFTLTLPEGNFIVDKGRVINSVSPKLKNDTFPLLFSV</sequence>
<evidence type="ECO:0000259" key="3">
    <source>
        <dbReference type="PROSITE" id="PS51733"/>
    </source>
</evidence>
<name>A0A811LMF6_9BILA</name>
<comment type="similarity">
    <text evidence="2">Belongs to the LplA family.</text>
</comment>
<evidence type="ECO:0000256" key="1">
    <source>
        <dbReference type="ARBA" id="ARBA00005085"/>
    </source>
</evidence>
<gene>
    <name evidence="4" type="ORF">BOKJ2_LOCUS13516</name>
</gene>
<dbReference type="Gene3D" id="3.30.930.10">
    <property type="entry name" value="Bira Bifunctional Protein, Domain 2"/>
    <property type="match status" value="1"/>
</dbReference>
<dbReference type="CDD" id="cd16443">
    <property type="entry name" value="LplA"/>
    <property type="match status" value="1"/>
</dbReference>
<dbReference type="Proteomes" id="UP000614601">
    <property type="component" value="Unassembled WGS sequence"/>
</dbReference>
<dbReference type="InterPro" id="IPR045864">
    <property type="entry name" value="aa-tRNA-synth_II/BPL/LPL"/>
</dbReference>
<accession>A0A811LMF6</accession>
<dbReference type="EMBL" id="CAJFCW020000006">
    <property type="protein sequence ID" value="CAG9126702.1"/>
    <property type="molecule type" value="Genomic_DNA"/>
</dbReference>
<comment type="caution">
    <text evidence="4">The sequence shown here is derived from an EMBL/GenBank/DDBJ whole genome shotgun (WGS) entry which is preliminary data.</text>
</comment>
<dbReference type="PROSITE" id="PS51733">
    <property type="entry name" value="BPL_LPL_CATALYTIC"/>
    <property type="match status" value="1"/>
</dbReference>
<dbReference type="GO" id="GO:0005739">
    <property type="term" value="C:mitochondrion"/>
    <property type="evidence" value="ECO:0007669"/>
    <property type="project" value="TreeGrafter"/>
</dbReference>
<evidence type="ECO:0000256" key="2">
    <source>
        <dbReference type="ARBA" id="ARBA00008242"/>
    </source>
</evidence>